<dbReference type="RefSeq" id="XP_001257273.1">
    <property type="nucleotide sequence ID" value="XM_001257272.1"/>
</dbReference>
<organism evidence="10 11">
    <name type="scientific">Neosartorya fischeri (strain ATCC 1020 / DSM 3700 / CBS 544.65 / FGSC A1164 / JCM 1740 / NRRL 181 / WB 181)</name>
    <name type="common">Aspergillus fischerianus</name>
    <dbReference type="NCBI Taxonomy" id="331117"/>
    <lineage>
        <taxon>Eukaryota</taxon>
        <taxon>Fungi</taxon>
        <taxon>Dikarya</taxon>
        <taxon>Ascomycota</taxon>
        <taxon>Pezizomycotina</taxon>
        <taxon>Eurotiomycetes</taxon>
        <taxon>Eurotiomycetidae</taxon>
        <taxon>Eurotiales</taxon>
        <taxon>Aspergillaceae</taxon>
        <taxon>Aspergillus</taxon>
        <taxon>Aspergillus subgen. Fumigati</taxon>
    </lineage>
</organism>
<dbReference type="InterPro" id="IPR027417">
    <property type="entry name" value="P-loop_NTPase"/>
</dbReference>
<dbReference type="Pfam" id="PF00271">
    <property type="entry name" value="Helicase_C"/>
    <property type="match status" value="1"/>
</dbReference>
<dbReference type="OrthoDB" id="5153301at2759"/>
<dbReference type="eggNOG" id="KOG0353">
    <property type="taxonomic scope" value="Eukaryota"/>
</dbReference>
<dbReference type="GO" id="GO:0000724">
    <property type="term" value="P:double-strand break repair via homologous recombination"/>
    <property type="evidence" value="ECO:0007669"/>
    <property type="project" value="TreeGrafter"/>
</dbReference>
<evidence type="ECO:0000256" key="7">
    <source>
        <dbReference type="SAM" id="Phobius"/>
    </source>
</evidence>
<dbReference type="HOGENOM" id="CLU_014018_0_0_1"/>
<dbReference type="Proteomes" id="UP000006702">
    <property type="component" value="Unassembled WGS sequence"/>
</dbReference>
<accession>A1DKQ5</accession>
<dbReference type="GO" id="GO:0005737">
    <property type="term" value="C:cytoplasm"/>
    <property type="evidence" value="ECO:0007669"/>
    <property type="project" value="TreeGrafter"/>
</dbReference>
<dbReference type="InterPro" id="IPR001650">
    <property type="entry name" value="Helicase_C-like"/>
</dbReference>
<keyword evidence="7" id="KW-0812">Transmembrane</keyword>
<comment type="catalytic activity">
    <reaction evidence="4">
        <text>Couples ATP hydrolysis with the unwinding of duplex DNA by translocating in the 3'-5' direction.</text>
        <dbReference type="EC" id="5.6.2.4"/>
    </reaction>
</comment>
<dbReference type="GO" id="GO:0005524">
    <property type="term" value="F:ATP binding"/>
    <property type="evidence" value="ECO:0007669"/>
    <property type="project" value="UniProtKB-KW"/>
</dbReference>
<dbReference type="OMA" id="PCEAGRQ"/>
<keyword evidence="3" id="KW-0067">ATP-binding</keyword>
<dbReference type="Gene3D" id="3.40.50.300">
    <property type="entry name" value="P-loop containing nucleotide triphosphate hydrolases"/>
    <property type="match status" value="2"/>
</dbReference>
<dbReference type="EMBL" id="DS027698">
    <property type="protein sequence ID" value="EAW15376.1"/>
    <property type="molecule type" value="Genomic_DNA"/>
</dbReference>
<name>A1DKQ5_NEOFI</name>
<feature type="compositionally biased region" description="Low complexity" evidence="6">
    <location>
        <begin position="493"/>
        <end position="506"/>
    </location>
</feature>
<dbReference type="GO" id="GO:0009378">
    <property type="term" value="F:four-way junction helicase activity"/>
    <property type="evidence" value="ECO:0007669"/>
    <property type="project" value="TreeGrafter"/>
</dbReference>
<keyword evidence="11" id="KW-1185">Reference proteome</keyword>
<dbReference type="GeneID" id="4583787"/>
<dbReference type="PANTHER" id="PTHR13710">
    <property type="entry name" value="DNA HELICASE RECQ FAMILY MEMBER"/>
    <property type="match status" value="1"/>
</dbReference>
<dbReference type="AlphaFoldDB" id="A1DKQ5"/>
<protein>
    <recommendedName>
        <fullName evidence="5">DNA 3'-5' helicase</fullName>
        <ecNumber evidence="5">5.6.2.4</ecNumber>
    </recommendedName>
</protein>
<dbReference type="SUPFAM" id="SSF52540">
    <property type="entry name" value="P-loop containing nucleoside triphosphate hydrolases"/>
    <property type="match status" value="1"/>
</dbReference>
<dbReference type="InterPro" id="IPR011545">
    <property type="entry name" value="DEAD/DEAH_box_helicase_dom"/>
</dbReference>
<dbReference type="VEuPathDB" id="FungiDB:NFIA_047010"/>
<dbReference type="GO" id="GO:0005694">
    <property type="term" value="C:chromosome"/>
    <property type="evidence" value="ECO:0007669"/>
    <property type="project" value="TreeGrafter"/>
</dbReference>
<feature type="transmembrane region" description="Helical" evidence="7">
    <location>
        <begin position="48"/>
        <end position="71"/>
    </location>
</feature>
<evidence type="ECO:0000256" key="5">
    <source>
        <dbReference type="ARBA" id="ARBA00034808"/>
    </source>
</evidence>
<reference evidence="11" key="1">
    <citation type="journal article" date="2008" name="PLoS Genet.">
        <title>Genomic islands in the pathogenic filamentous fungus Aspergillus fumigatus.</title>
        <authorList>
            <person name="Fedorova N.D."/>
            <person name="Khaldi N."/>
            <person name="Joardar V.S."/>
            <person name="Maiti R."/>
            <person name="Amedeo P."/>
            <person name="Anderson M.J."/>
            <person name="Crabtree J."/>
            <person name="Silva J.C."/>
            <person name="Badger J.H."/>
            <person name="Albarraq A."/>
            <person name="Angiuoli S."/>
            <person name="Bussey H."/>
            <person name="Bowyer P."/>
            <person name="Cotty P.J."/>
            <person name="Dyer P.S."/>
            <person name="Egan A."/>
            <person name="Galens K."/>
            <person name="Fraser-Liggett C.M."/>
            <person name="Haas B.J."/>
            <person name="Inman J.M."/>
            <person name="Kent R."/>
            <person name="Lemieux S."/>
            <person name="Malavazi I."/>
            <person name="Orvis J."/>
            <person name="Roemer T."/>
            <person name="Ronning C.M."/>
            <person name="Sundaram J.P."/>
            <person name="Sutton G."/>
            <person name="Turner G."/>
            <person name="Venter J.C."/>
            <person name="White O.R."/>
            <person name="Whitty B.R."/>
            <person name="Youngman P."/>
            <person name="Wolfe K.H."/>
            <person name="Goldman G.H."/>
            <person name="Wortman J.R."/>
            <person name="Jiang B."/>
            <person name="Denning D.W."/>
            <person name="Nierman W.C."/>
        </authorList>
    </citation>
    <scope>NUCLEOTIDE SEQUENCE [LARGE SCALE GENOMIC DNA]</scope>
    <source>
        <strain evidence="11">ATCC 1020 / DSM 3700 / CBS 544.65 / FGSC A1164 / JCM 1740 / NRRL 181 / WB 181</strain>
    </source>
</reference>
<dbReference type="Pfam" id="PF00270">
    <property type="entry name" value="DEAD"/>
    <property type="match status" value="1"/>
</dbReference>
<keyword evidence="7" id="KW-0472">Membrane</keyword>
<feature type="compositionally biased region" description="Basic and acidic residues" evidence="6">
    <location>
        <begin position="507"/>
        <end position="516"/>
    </location>
</feature>
<dbReference type="EC" id="5.6.2.4" evidence="5"/>
<evidence type="ECO:0000313" key="11">
    <source>
        <dbReference type="Proteomes" id="UP000006702"/>
    </source>
</evidence>
<dbReference type="CDD" id="cd17920">
    <property type="entry name" value="DEXHc_RecQ"/>
    <property type="match status" value="1"/>
</dbReference>
<dbReference type="SMART" id="SM00490">
    <property type="entry name" value="HELICc"/>
    <property type="match status" value="1"/>
</dbReference>
<evidence type="ECO:0000256" key="4">
    <source>
        <dbReference type="ARBA" id="ARBA00034617"/>
    </source>
</evidence>
<evidence type="ECO:0000259" key="8">
    <source>
        <dbReference type="PROSITE" id="PS51192"/>
    </source>
</evidence>
<sequence length="765" mass="84198">MDLEAAAQRMTGRPDMQFRGVQDPAMQAIQRGESPVVAVMPTGGGKSMLFMVPAFAAPGGTTIVVVPLVALRADMTRRCQELGISCVPWESRRPPNAASIVLVTPESAVSPDFQTFLNRLRWTRRLDRIVIDECHVVLNDQRDFRPQMAQLGQLVQARTQMVWLTATLPPSMEDELCRRMKHDRAAVTIYRARTSRPNVAYRVWRPDMTGVGRGPYQWIESEAVVAFIQDRIRQAAGGKVIIYANIIGQVTAMAQVLRCEAYYSEQLDKAGVLARFMGASPVITATSALGMGVDIPNIRSIIHIGTPRTLLDYAQESGRAGRDGQRSEAIIIQPTGWDAPAPWMEGVAPEDQEQVAEYMGVVEGVGCRRVVLDQYLDGVVDGYQRWYCQDADAGEQACDGCDPDWAGLVEPAGVGSSPVPGEQAPEVPCQAGSMVAREAPCEAGRQAGREPGREAPCQAGRQAGSMAGREAAREAPCQVGRQAGRQAGREAAQEAPCQVGRQAGRQAGREAAREAPCEAGRQAGREAVREAPYKAGSIVAWEAPQVSRSQVPCEPAREAASPTPSNDSFCSQPSIPMAVWHTQQVQAQQWAAMDIQQQQHQTQQGLDEEMAQAECMQWRDQCYICAIQGGDSGHELYACHQPHSQAARAWMIRVRRQLQYAPYSACYSCGMPQSICHGWEPGHACEYRGFLIPMVAMMLFGPWQGQIEPVWQRRLQGIGVDGQDEAQVVQFLGQAHPNHEGHNQLFTSFCWLRRLCQEIEVDQHW</sequence>
<evidence type="ECO:0000256" key="3">
    <source>
        <dbReference type="ARBA" id="ARBA00022840"/>
    </source>
</evidence>
<proteinExistence type="inferred from homology"/>
<dbReference type="GO" id="GO:0043138">
    <property type="term" value="F:3'-5' DNA helicase activity"/>
    <property type="evidence" value="ECO:0007669"/>
    <property type="project" value="UniProtKB-EC"/>
</dbReference>
<keyword evidence="2" id="KW-0547">Nucleotide-binding</keyword>
<feature type="domain" description="Helicase C-terminal" evidence="9">
    <location>
        <begin position="220"/>
        <end position="387"/>
    </location>
</feature>
<evidence type="ECO:0000256" key="2">
    <source>
        <dbReference type="ARBA" id="ARBA00022741"/>
    </source>
</evidence>
<dbReference type="PROSITE" id="PS51194">
    <property type="entry name" value="HELICASE_CTER"/>
    <property type="match status" value="1"/>
</dbReference>
<evidence type="ECO:0000256" key="6">
    <source>
        <dbReference type="SAM" id="MobiDB-lite"/>
    </source>
</evidence>
<evidence type="ECO:0000256" key="1">
    <source>
        <dbReference type="ARBA" id="ARBA00005446"/>
    </source>
</evidence>
<keyword evidence="10" id="KW-0378">Hydrolase</keyword>
<gene>
    <name evidence="10" type="ORF">NFIA_047010</name>
</gene>
<dbReference type="KEGG" id="nfi:NFIA_047010"/>
<dbReference type="GO" id="GO:0003676">
    <property type="term" value="F:nucleic acid binding"/>
    <property type="evidence" value="ECO:0007669"/>
    <property type="project" value="InterPro"/>
</dbReference>
<dbReference type="PANTHER" id="PTHR13710:SF154">
    <property type="entry name" value="RECQ HELICASE, PUTATIVE (AFU_ORTHOLOGUE AFUA_6G14720)-RELATED"/>
    <property type="match status" value="1"/>
</dbReference>
<evidence type="ECO:0000313" key="10">
    <source>
        <dbReference type="EMBL" id="EAW15376.1"/>
    </source>
</evidence>
<keyword evidence="10" id="KW-0347">Helicase</keyword>
<feature type="region of interest" description="Disordered" evidence="6">
    <location>
        <begin position="442"/>
        <end position="520"/>
    </location>
</feature>
<dbReference type="SMART" id="SM00487">
    <property type="entry name" value="DEXDc"/>
    <property type="match status" value="1"/>
</dbReference>
<dbReference type="PROSITE" id="PS51192">
    <property type="entry name" value="HELICASE_ATP_BIND_1"/>
    <property type="match status" value="1"/>
</dbReference>
<feature type="domain" description="Helicase ATP-binding" evidence="8">
    <location>
        <begin position="27"/>
        <end position="186"/>
    </location>
</feature>
<evidence type="ECO:0000259" key="9">
    <source>
        <dbReference type="PROSITE" id="PS51194"/>
    </source>
</evidence>
<dbReference type="InterPro" id="IPR014001">
    <property type="entry name" value="Helicase_ATP-bd"/>
</dbReference>
<comment type="similarity">
    <text evidence="1">Belongs to the helicase family. RecQ subfamily.</text>
</comment>
<keyword evidence="7" id="KW-1133">Transmembrane helix</keyword>